<accession>F3KX17</accession>
<dbReference type="Proteomes" id="UP000016368">
    <property type="component" value="Unassembled WGS sequence"/>
</dbReference>
<comment type="caution">
    <text evidence="1">The sequence shown here is derived from an EMBL/GenBank/DDBJ whole genome shotgun (WGS) entry which is preliminary data.</text>
</comment>
<gene>
    <name evidence="1" type="ORF">HGR_15029</name>
</gene>
<sequence length="94" mass="11052">MLFCYIMKINCAFFQIGQPRHQTLRICVHRISVMATAINRDMHQKEATFSMYLPLPLDEAKRHMEELQELALFHRVRQHFSGKCAQSLFSAKVL</sequence>
<dbReference type="AlphaFoldDB" id="F3KX17"/>
<name>F3KX17_9BURK</name>
<evidence type="ECO:0000313" key="2">
    <source>
        <dbReference type="Proteomes" id="UP000016368"/>
    </source>
</evidence>
<proteinExistence type="predicted"/>
<dbReference type="EMBL" id="AEGR01000093">
    <property type="protein sequence ID" value="EGI75804.1"/>
    <property type="molecule type" value="Genomic_DNA"/>
</dbReference>
<evidence type="ECO:0000313" key="1">
    <source>
        <dbReference type="EMBL" id="EGI75804.1"/>
    </source>
</evidence>
<organism evidence="1 2">
    <name type="scientific">Hylemonella gracilis ATCC 19624</name>
    <dbReference type="NCBI Taxonomy" id="887062"/>
    <lineage>
        <taxon>Bacteria</taxon>
        <taxon>Pseudomonadati</taxon>
        <taxon>Pseudomonadota</taxon>
        <taxon>Betaproteobacteria</taxon>
        <taxon>Burkholderiales</taxon>
        <taxon>Comamonadaceae</taxon>
        <taxon>Hylemonella</taxon>
    </lineage>
</organism>
<reference evidence="1 2" key="1">
    <citation type="journal article" date="2011" name="EMBO J.">
        <title>Structural diversity of bacterial flagellar motors.</title>
        <authorList>
            <person name="Chen S."/>
            <person name="Beeby M."/>
            <person name="Murphy G.E."/>
            <person name="Leadbetter J.R."/>
            <person name="Hendrixson D.R."/>
            <person name="Briegel A."/>
            <person name="Li Z."/>
            <person name="Shi J."/>
            <person name="Tocheva E.I."/>
            <person name="Muller A."/>
            <person name="Dobro M.J."/>
            <person name="Jensen G.J."/>
        </authorList>
    </citation>
    <scope>NUCLEOTIDE SEQUENCE [LARGE SCALE GENOMIC DNA]</scope>
    <source>
        <strain evidence="1 2">ATCC 19624</strain>
    </source>
</reference>
<protein>
    <submittedName>
        <fullName evidence="1">Uncharacterized protein</fullName>
    </submittedName>
</protein>
<keyword evidence="2" id="KW-1185">Reference proteome</keyword>